<evidence type="ECO:0000313" key="2">
    <source>
        <dbReference type="EMBL" id="KAL1854501.1"/>
    </source>
</evidence>
<dbReference type="Proteomes" id="UP001583177">
    <property type="component" value="Unassembled WGS sequence"/>
</dbReference>
<evidence type="ECO:0000313" key="3">
    <source>
        <dbReference type="Proteomes" id="UP001583177"/>
    </source>
</evidence>
<feature type="region of interest" description="Disordered" evidence="1">
    <location>
        <begin position="1"/>
        <end position="21"/>
    </location>
</feature>
<evidence type="ECO:0000256" key="1">
    <source>
        <dbReference type="SAM" id="MobiDB-lite"/>
    </source>
</evidence>
<feature type="compositionally biased region" description="Polar residues" evidence="1">
    <location>
        <begin position="313"/>
        <end position="331"/>
    </location>
</feature>
<protein>
    <submittedName>
        <fullName evidence="2">Uncharacterized protein</fullName>
    </submittedName>
</protein>
<reference evidence="2 3" key="1">
    <citation type="journal article" date="2024" name="IMA Fungus">
        <title>IMA Genome - F19 : A genome assembly and annotation guide to empower mycologists, including annotated draft genome sequences of Ceratocystis pirilliformis, Diaporthe australafricana, Fusarium ophioides, Paecilomyces lecythidis, and Sporothrix stenoceras.</title>
        <authorList>
            <person name="Aylward J."/>
            <person name="Wilson A.M."/>
            <person name="Visagie C.M."/>
            <person name="Spraker J."/>
            <person name="Barnes I."/>
            <person name="Buitendag C."/>
            <person name="Ceriani C."/>
            <person name="Del Mar Angel L."/>
            <person name="du Plessis D."/>
            <person name="Fuchs T."/>
            <person name="Gasser K."/>
            <person name="Kramer D."/>
            <person name="Li W."/>
            <person name="Munsamy K."/>
            <person name="Piso A."/>
            <person name="Price J.L."/>
            <person name="Sonnekus B."/>
            <person name="Thomas C."/>
            <person name="van der Nest A."/>
            <person name="van Dijk A."/>
            <person name="van Heerden A."/>
            <person name="van Vuuren N."/>
            <person name="Yilmaz N."/>
            <person name="Duong T.A."/>
            <person name="van der Merwe N.A."/>
            <person name="Wingfield M.J."/>
            <person name="Wingfield B.D."/>
        </authorList>
    </citation>
    <scope>NUCLEOTIDE SEQUENCE [LARGE SCALE GENOMIC DNA]</scope>
    <source>
        <strain evidence="2 3">CMW 18300</strain>
    </source>
</reference>
<dbReference type="EMBL" id="JAWRVE010000138">
    <property type="protein sequence ID" value="KAL1854501.1"/>
    <property type="molecule type" value="Genomic_DNA"/>
</dbReference>
<sequence length="555" mass="60422">MDPKMDPMEEAKKRLEKGKKATPGSYTSLINNVDEIDQLLVGYLQLQDETVKSSATTGTLTPTKFQHHVQACYDAIKSTAKAEDAFQGNGGDTQRIPSTATKFLNGLNPFEIQLIAGLLVKTVFKMQSGELCIPGWPQLSTLKYEKFASFDNRMSAVVTSLEHSKALCKNLFSGHLTWEKRIAMQPAAEAKTKGTNNIVNAKRNDQVSYAKKNMPEAGRRGSSTAGMDNQGENNEAEPTVATMRPKKKARSAAQKNSIPIKPWGRGSVATGSAKTSSTNTSNSKQNSQDPVSPDKDDFPAVPSPAAIVGSPVPQYNNQSPQIAGPSFDQQSPAFQYNSQLQDLAPNQSTGYQTQPYWSQQGGSLDLIPTLANQGYQMPGNRHQMAQSSDSIQCFPNHQVDDFQQINFQQDNFQQDNLQQNHLNEFPFPNYSPPEMAGRSIPQSLPCHQGASSQFSSNTSGPWAFGNDPQLVPQANRGSFATTEPGFSNPMATSQPPSAGESSHAFNSGADAIATRRCQMTGLEINPDAGFDDMYYVPVWNDSGDNQEAETEVGQE</sequence>
<keyword evidence="3" id="KW-1185">Reference proteome</keyword>
<feature type="region of interest" description="Disordered" evidence="1">
    <location>
        <begin position="474"/>
        <end position="505"/>
    </location>
</feature>
<organism evidence="2 3">
    <name type="scientific">Diaporthe australafricana</name>
    <dbReference type="NCBI Taxonomy" id="127596"/>
    <lineage>
        <taxon>Eukaryota</taxon>
        <taxon>Fungi</taxon>
        <taxon>Dikarya</taxon>
        <taxon>Ascomycota</taxon>
        <taxon>Pezizomycotina</taxon>
        <taxon>Sordariomycetes</taxon>
        <taxon>Sordariomycetidae</taxon>
        <taxon>Diaporthales</taxon>
        <taxon>Diaporthaceae</taxon>
        <taxon>Diaporthe</taxon>
    </lineage>
</organism>
<name>A0ABR3W6Q2_9PEZI</name>
<proteinExistence type="predicted"/>
<comment type="caution">
    <text evidence="2">The sequence shown here is derived from an EMBL/GenBank/DDBJ whole genome shotgun (WGS) entry which is preliminary data.</text>
</comment>
<gene>
    <name evidence="2" type="ORF">Daus18300_011422</name>
</gene>
<feature type="compositionally biased region" description="Polar residues" evidence="1">
    <location>
        <begin position="475"/>
        <end position="505"/>
    </location>
</feature>
<feature type="compositionally biased region" description="Basic and acidic residues" evidence="1">
    <location>
        <begin position="1"/>
        <end position="13"/>
    </location>
</feature>
<feature type="region of interest" description="Disordered" evidence="1">
    <location>
        <begin position="188"/>
        <end position="331"/>
    </location>
</feature>
<feature type="compositionally biased region" description="Low complexity" evidence="1">
    <location>
        <begin position="274"/>
        <end position="288"/>
    </location>
</feature>
<feature type="compositionally biased region" description="Polar residues" evidence="1">
    <location>
        <begin position="221"/>
        <end position="233"/>
    </location>
</feature>
<accession>A0ABR3W6Q2</accession>